<feature type="transmembrane region" description="Helical" evidence="6">
    <location>
        <begin position="260"/>
        <end position="277"/>
    </location>
</feature>
<keyword evidence="3 6" id="KW-0256">Endoplasmic reticulum</keyword>
<evidence type="ECO:0000256" key="5">
    <source>
        <dbReference type="ARBA" id="ARBA00023136"/>
    </source>
</evidence>
<evidence type="ECO:0000313" key="9">
    <source>
        <dbReference type="EMBL" id="KAG6599344.1"/>
    </source>
</evidence>
<feature type="transmembrane region" description="Helical" evidence="6">
    <location>
        <begin position="413"/>
        <end position="440"/>
    </location>
</feature>
<feature type="transmembrane region" description="Helical" evidence="6">
    <location>
        <begin position="283"/>
        <end position="301"/>
    </location>
</feature>
<gene>
    <name evidence="9" type="primary">RTNLB21</name>
    <name evidence="9" type="ORF">SDJN03_09122</name>
</gene>
<keyword evidence="5 6" id="KW-0472">Membrane</keyword>
<feature type="domain" description="Reticulon" evidence="8">
    <location>
        <begin position="247"/>
        <end position="390"/>
    </location>
</feature>
<dbReference type="GO" id="GO:0005789">
    <property type="term" value="C:endoplasmic reticulum membrane"/>
    <property type="evidence" value="ECO:0007669"/>
    <property type="project" value="UniProtKB-SubCell"/>
</dbReference>
<evidence type="ECO:0000256" key="7">
    <source>
        <dbReference type="SAM" id="MobiDB-lite"/>
    </source>
</evidence>
<evidence type="ECO:0000256" key="1">
    <source>
        <dbReference type="ARBA" id="ARBA00004477"/>
    </source>
</evidence>
<evidence type="ECO:0000313" key="10">
    <source>
        <dbReference type="Proteomes" id="UP000685013"/>
    </source>
</evidence>
<dbReference type="PANTHER" id="PTHR46626">
    <property type="entry name" value="RETICULON-LIKE PROTEIN B17"/>
    <property type="match status" value="1"/>
</dbReference>
<dbReference type="AlphaFoldDB" id="A0AAV6NMM6"/>
<dbReference type="Pfam" id="PF02453">
    <property type="entry name" value="Reticulon"/>
    <property type="match status" value="1"/>
</dbReference>
<accession>A0AAV6NMM6</accession>
<keyword evidence="10" id="KW-1185">Reference proteome</keyword>
<protein>
    <recommendedName>
        <fullName evidence="6">Reticulon-like protein</fullName>
    </recommendedName>
</protein>
<dbReference type="InterPro" id="IPR003388">
    <property type="entry name" value="Reticulon"/>
</dbReference>
<feature type="compositionally biased region" description="Basic and acidic residues" evidence="7">
    <location>
        <begin position="151"/>
        <end position="168"/>
    </location>
</feature>
<evidence type="ECO:0000256" key="6">
    <source>
        <dbReference type="RuleBase" id="RU363132"/>
    </source>
</evidence>
<evidence type="ECO:0000256" key="2">
    <source>
        <dbReference type="ARBA" id="ARBA00022692"/>
    </source>
</evidence>
<reference evidence="9 10" key="1">
    <citation type="journal article" date="2021" name="Hortic Res">
        <title>The domestication of Cucurbita argyrosperma as revealed by the genome of its wild relative.</title>
        <authorList>
            <person name="Barrera-Redondo J."/>
            <person name="Sanchez-de la Vega G."/>
            <person name="Aguirre-Liguori J.A."/>
            <person name="Castellanos-Morales G."/>
            <person name="Gutierrez-Guerrero Y.T."/>
            <person name="Aguirre-Dugua X."/>
            <person name="Aguirre-Planter E."/>
            <person name="Tenaillon M.I."/>
            <person name="Lira-Saade R."/>
            <person name="Eguiarte L.E."/>
        </authorList>
    </citation>
    <scope>NUCLEOTIDE SEQUENCE [LARGE SCALE GENOMIC DNA]</scope>
    <source>
        <strain evidence="9">JBR-2021</strain>
    </source>
</reference>
<keyword evidence="4 6" id="KW-1133">Transmembrane helix</keyword>
<dbReference type="Proteomes" id="UP000685013">
    <property type="component" value="Chromosome 5"/>
</dbReference>
<feature type="region of interest" description="Disordered" evidence="7">
    <location>
        <begin position="84"/>
        <end position="198"/>
    </location>
</feature>
<dbReference type="EMBL" id="JAGKQH010000005">
    <property type="protein sequence ID" value="KAG6599344.1"/>
    <property type="molecule type" value="Genomic_DNA"/>
</dbReference>
<comment type="caution">
    <text evidence="9">The sequence shown here is derived from an EMBL/GenBank/DDBJ whole genome shotgun (WGS) entry which is preliminary data.</text>
</comment>
<dbReference type="PANTHER" id="PTHR46626:SF1">
    <property type="entry name" value="RETICULON-LIKE PROTEIN B21"/>
    <property type="match status" value="1"/>
</dbReference>
<dbReference type="InterPro" id="IPR044647">
    <property type="entry name" value="RTNLB17/18/21"/>
</dbReference>
<sequence>MDQTRTCITSRWNVTFWSMDPVSSFIALLGRGCGGGAAAMDLTRLRAAAAARGNVVAGSVWESRIRLDEVRGGVKVFNGDDGNAECGLPVASASPVSGGSGRRKTWKSDEGFNSILIAEEKPESSSSGDEQSRKSPIPARRLRSNGSPIKPGEKTERNPTRKKTEQSRKSAVGLTKPSTNATGKTPPEKNECREKAISSTPSQDFFDAFDEEEIEKESFDVKEINLPERKKIGAETFPRNKQNLQRLLDLIMWRDISRSALVFGVGNLVIILCYFMKNMNISFISVISHMGLLYLAAIFVHSSVFGRRKGMDSDDEHYAIEEEEVIRFTKRLVPFLNQLLQNLKALFMGDPSATMKLGVTLFVLARWGNFITLWNVIKCGFIGVFTLPKLITHGEQWLTLCGSSWKLCSHKKAVAVALFFLVWSFSSTLYRVWAVFFVFVSFRYYQEVKNGEVAPKNDTVSVRSKLKRQY</sequence>
<evidence type="ECO:0000256" key="4">
    <source>
        <dbReference type="ARBA" id="ARBA00022989"/>
    </source>
</evidence>
<name>A0AAV6NMM6_9ROSI</name>
<keyword evidence="2 6" id="KW-0812">Transmembrane</keyword>
<feature type="compositionally biased region" description="Basic and acidic residues" evidence="7">
    <location>
        <begin position="186"/>
        <end position="196"/>
    </location>
</feature>
<evidence type="ECO:0000256" key="3">
    <source>
        <dbReference type="ARBA" id="ARBA00022824"/>
    </source>
</evidence>
<proteinExistence type="predicted"/>
<dbReference type="PROSITE" id="PS50845">
    <property type="entry name" value="RETICULON"/>
    <property type="match status" value="1"/>
</dbReference>
<comment type="subcellular location">
    <subcellularLocation>
        <location evidence="1 6">Endoplasmic reticulum membrane</location>
        <topology evidence="1 6">Multi-pass membrane protein</topology>
    </subcellularLocation>
</comment>
<feature type="non-terminal residue" evidence="9">
    <location>
        <position position="1"/>
    </location>
</feature>
<evidence type="ECO:0000259" key="8">
    <source>
        <dbReference type="PROSITE" id="PS50845"/>
    </source>
</evidence>
<organism evidence="9 10">
    <name type="scientific">Cucurbita argyrosperma subsp. sororia</name>
    <dbReference type="NCBI Taxonomy" id="37648"/>
    <lineage>
        <taxon>Eukaryota</taxon>
        <taxon>Viridiplantae</taxon>
        <taxon>Streptophyta</taxon>
        <taxon>Embryophyta</taxon>
        <taxon>Tracheophyta</taxon>
        <taxon>Spermatophyta</taxon>
        <taxon>Magnoliopsida</taxon>
        <taxon>eudicotyledons</taxon>
        <taxon>Gunneridae</taxon>
        <taxon>Pentapetalae</taxon>
        <taxon>rosids</taxon>
        <taxon>fabids</taxon>
        <taxon>Cucurbitales</taxon>
        <taxon>Cucurbitaceae</taxon>
        <taxon>Cucurbiteae</taxon>
        <taxon>Cucurbita</taxon>
    </lineage>
</organism>